<keyword evidence="2" id="KW-1185">Reference proteome</keyword>
<reference evidence="1 2" key="1">
    <citation type="submission" date="2023-08" db="EMBL/GenBank/DDBJ databases">
        <title>Functional and genomic diversity of the sorghum phyllosphere microbiome.</title>
        <authorList>
            <person name="Shade A."/>
        </authorList>
    </citation>
    <scope>NUCLEOTIDE SEQUENCE [LARGE SCALE GENOMIC DNA]</scope>
    <source>
        <strain evidence="1 2">SORGH_AS_0919</strain>
    </source>
</reference>
<evidence type="ECO:0000313" key="1">
    <source>
        <dbReference type="EMBL" id="MDR6167584.1"/>
    </source>
</evidence>
<gene>
    <name evidence="1" type="ORF">QE367_001788</name>
</gene>
<proteinExistence type="predicted"/>
<sequence length="99" mass="10394">MTVRVIITDPAELLATLDRLDAVAAPRGWRVRWPADAAGVEARARDARAAMRLPAPVVVDLETDPDAAAADDPIDAAALLARTPVRGAIPDGARRLHGA</sequence>
<organism evidence="1 2">
    <name type="scientific">Microbacterium paludicola</name>
    <dbReference type="NCBI Taxonomy" id="300019"/>
    <lineage>
        <taxon>Bacteria</taxon>
        <taxon>Bacillati</taxon>
        <taxon>Actinomycetota</taxon>
        <taxon>Actinomycetes</taxon>
        <taxon>Micrococcales</taxon>
        <taxon>Microbacteriaceae</taxon>
        <taxon>Microbacterium</taxon>
    </lineage>
</organism>
<comment type="caution">
    <text evidence="1">The sequence shown here is derived from an EMBL/GenBank/DDBJ whole genome shotgun (WGS) entry which is preliminary data.</text>
</comment>
<dbReference type="Proteomes" id="UP001260188">
    <property type="component" value="Unassembled WGS sequence"/>
</dbReference>
<protein>
    <submittedName>
        <fullName evidence="1">Uncharacterized protein</fullName>
    </submittedName>
</protein>
<evidence type="ECO:0000313" key="2">
    <source>
        <dbReference type="Proteomes" id="UP001260188"/>
    </source>
</evidence>
<dbReference type="RefSeq" id="WP_114598420.1">
    <property type="nucleotide sequence ID" value="NZ_JAVIZA010000001.1"/>
</dbReference>
<accession>A0ABU1I3Q2</accession>
<dbReference type="EMBL" id="JAVIZA010000001">
    <property type="protein sequence ID" value="MDR6167584.1"/>
    <property type="molecule type" value="Genomic_DNA"/>
</dbReference>
<name>A0ABU1I3Q2_9MICO</name>